<dbReference type="EC" id="3.2.1.89" evidence="4"/>
<dbReference type="GO" id="GO:0031218">
    <property type="term" value="F:arabinogalactan endo-1,4-beta-galactosidase activity"/>
    <property type="evidence" value="ECO:0007669"/>
    <property type="project" value="UniProtKB-EC"/>
</dbReference>
<organism evidence="5 6">
    <name type="scientific">Shouchella clausii</name>
    <name type="common">Alkalihalobacillus clausii</name>
    <dbReference type="NCBI Taxonomy" id="79880"/>
    <lineage>
        <taxon>Bacteria</taxon>
        <taxon>Bacillati</taxon>
        <taxon>Bacillota</taxon>
        <taxon>Bacilli</taxon>
        <taxon>Bacillales</taxon>
        <taxon>Bacillaceae</taxon>
        <taxon>Shouchella</taxon>
    </lineage>
</organism>
<dbReference type="InterPro" id="IPR011683">
    <property type="entry name" value="Glyco_hydro_53"/>
</dbReference>
<keyword evidence="3 4" id="KW-0326">Glycosidase</keyword>
<comment type="similarity">
    <text evidence="1 4">Belongs to the glycosyl hydrolase 53 family.</text>
</comment>
<evidence type="ECO:0000256" key="2">
    <source>
        <dbReference type="ARBA" id="ARBA00022801"/>
    </source>
</evidence>
<dbReference type="GO" id="GO:0045490">
    <property type="term" value="P:pectin catabolic process"/>
    <property type="evidence" value="ECO:0007669"/>
    <property type="project" value="TreeGrafter"/>
</dbReference>
<dbReference type="AlphaFoldDB" id="A0A268NZY3"/>
<dbReference type="EMBL" id="NPCC01000011">
    <property type="protein sequence ID" value="PAE89054.1"/>
    <property type="molecule type" value="Genomic_DNA"/>
</dbReference>
<protein>
    <recommendedName>
        <fullName evidence="4">Arabinogalactan endo-beta-1,4-galactanase</fullName>
        <ecNumber evidence="4">3.2.1.89</ecNumber>
    </recommendedName>
</protein>
<dbReference type="SUPFAM" id="SSF51445">
    <property type="entry name" value="(Trans)glycosidases"/>
    <property type="match status" value="1"/>
</dbReference>
<evidence type="ECO:0000313" key="6">
    <source>
        <dbReference type="Proteomes" id="UP000216207"/>
    </source>
</evidence>
<dbReference type="InterPro" id="IPR017853">
    <property type="entry name" value="GH"/>
</dbReference>
<dbReference type="Pfam" id="PF07745">
    <property type="entry name" value="Glyco_hydro_53"/>
    <property type="match status" value="1"/>
</dbReference>
<reference evidence="5 6" key="1">
    <citation type="submission" date="2017-07" db="EMBL/GenBank/DDBJ databases">
        <title>Isolation and whole genome analysis of endospore-forming bacteria from heroin.</title>
        <authorList>
            <person name="Kalinowski J."/>
            <person name="Ahrens B."/>
            <person name="Al-Dilaimi A."/>
            <person name="Winkler A."/>
            <person name="Wibberg D."/>
            <person name="Schleenbecker U."/>
            <person name="Ruckert C."/>
            <person name="Wolfel R."/>
            <person name="Grass G."/>
        </authorList>
    </citation>
    <scope>NUCLEOTIDE SEQUENCE [LARGE SCALE GENOMIC DNA]</scope>
    <source>
        <strain evidence="5 6">7539</strain>
    </source>
</reference>
<dbReference type="RefSeq" id="WP_095326471.1">
    <property type="nucleotide sequence ID" value="NZ_NPCC01000011.1"/>
</dbReference>
<comment type="catalytic activity">
    <reaction evidence="4">
        <text>The enzyme specifically hydrolyzes (1-&gt;4)-beta-D-galactosidic linkages in type I arabinogalactans.</text>
        <dbReference type="EC" id="3.2.1.89"/>
    </reaction>
</comment>
<evidence type="ECO:0000256" key="1">
    <source>
        <dbReference type="ARBA" id="ARBA00010687"/>
    </source>
</evidence>
<sequence>MSLRGKWPFVVLLVCIVLFGGADVKAAVTVEPIAGLDDRFIKGADISMLPEIEENGGRYYADGEQIDPLVLLKEKGVNAVRIRIWVDPYDENGNPYGGGTVGEQRAVDLAKRAHNHGFQLLLDFHYSDFWTDPGKQFKPKSWEHYSFEELKSAIYHHTSNVLSQLKDAGIIPEMVQVGNEINAGMLWPDGKSWGEGGGEFDRLAALLKAGLTAVKDCDPGIRTMLHLAEGGDIDMAQWWLDEIVNRAVDFDVVGLSYYPYWDGDFSKLKQVMELVTNDYGKGVNVVETAYGFTTDNGDNLDNIFSSEYAQLVGYPASPQGQASYLRDLMETIHTAGGEGFYYWEPLWIPVSGASWANEAGMRYIQTEGKVGNAWDNQAMFDFNGEALPSLDVFHLVNQLK</sequence>
<dbReference type="GO" id="GO:0015926">
    <property type="term" value="F:glucosidase activity"/>
    <property type="evidence" value="ECO:0007669"/>
    <property type="project" value="InterPro"/>
</dbReference>
<dbReference type="PANTHER" id="PTHR34983:SF2">
    <property type="entry name" value="ENDO-BETA-1,4-GALACTANASE"/>
    <property type="match status" value="1"/>
</dbReference>
<evidence type="ECO:0000256" key="3">
    <source>
        <dbReference type="ARBA" id="ARBA00023295"/>
    </source>
</evidence>
<dbReference type="Proteomes" id="UP000216207">
    <property type="component" value="Unassembled WGS sequence"/>
</dbReference>
<dbReference type="Gene3D" id="3.20.20.80">
    <property type="entry name" value="Glycosidases"/>
    <property type="match status" value="1"/>
</dbReference>
<accession>A0A268NZY3</accession>
<dbReference type="PANTHER" id="PTHR34983">
    <property type="entry name" value="ARABINOGALACTAN ENDO-BETA-1,4-GALACTANASE A"/>
    <property type="match status" value="1"/>
</dbReference>
<comment type="caution">
    <text evidence="5">The sequence shown here is derived from an EMBL/GenBank/DDBJ whole genome shotgun (WGS) entry which is preliminary data.</text>
</comment>
<keyword evidence="2 4" id="KW-0378">Hydrolase</keyword>
<name>A0A268NZY3_SHOCL</name>
<evidence type="ECO:0000313" key="5">
    <source>
        <dbReference type="EMBL" id="PAE89054.1"/>
    </source>
</evidence>
<gene>
    <name evidence="5" type="ORF">CHH72_09415</name>
</gene>
<evidence type="ECO:0000256" key="4">
    <source>
        <dbReference type="RuleBase" id="RU361192"/>
    </source>
</evidence>
<proteinExistence type="inferred from homology"/>